<dbReference type="AlphaFoldDB" id="A0A4U5M3I0"/>
<accession>A0A4U5M3I0</accession>
<dbReference type="EMBL" id="AZBU02000010">
    <property type="protein sequence ID" value="TKR63287.1"/>
    <property type="molecule type" value="Genomic_DNA"/>
</dbReference>
<feature type="transmembrane region" description="Helical" evidence="1">
    <location>
        <begin position="76"/>
        <end position="98"/>
    </location>
</feature>
<evidence type="ECO:0000256" key="1">
    <source>
        <dbReference type="SAM" id="Phobius"/>
    </source>
</evidence>
<keyword evidence="1" id="KW-0472">Membrane</keyword>
<dbReference type="Proteomes" id="UP000298663">
    <property type="component" value="Unassembled WGS sequence"/>
</dbReference>
<protein>
    <recommendedName>
        <fullName evidence="4">G-protein coupled receptors family 1 profile domain-containing protein</fullName>
    </recommendedName>
</protein>
<keyword evidence="1" id="KW-1133">Transmembrane helix</keyword>
<evidence type="ECO:0000313" key="3">
    <source>
        <dbReference type="Proteomes" id="UP000298663"/>
    </source>
</evidence>
<comment type="caution">
    <text evidence="2">The sequence shown here is derived from an EMBL/GenBank/DDBJ whole genome shotgun (WGS) entry which is preliminary data.</text>
</comment>
<evidence type="ECO:0008006" key="4">
    <source>
        <dbReference type="Google" id="ProtNLM"/>
    </source>
</evidence>
<reference evidence="2 3" key="2">
    <citation type="journal article" date="2019" name="G3 (Bethesda)">
        <title>Hybrid Assembly of the Genome of the Entomopathogenic Nematode Steinernema carpocapsae Identifies the X-Chromosome.</title>
        <authorList>
            <person name="Serra L."/>
            <person name="Macchietto M."/>
            <person name="Macias-Munoz A."/>
            <person name="McGill C.J."/>
            <person name="Rodriguez I.M."/>
            <person name="Rodriguez B."/>
            <person name="Murad R."/>
            <person name="Mortazavi A."/>
        </authorList>
    </citation>
    <scope>NUCLEOTIDE SEQUENCE [LARGE SCALE GENOMIC DNA]</scope>
    <source>
        <strain evidence="2 3">ALL</strain>
    </source>
</reference>
<evidence type="ECO:0000313" key="2">
    <source>
        <dbReference type="EMBL" id="TKR63287.1"/>
    </source>
</evidence>
<feature type="transmembrane region" description="Helical" evidence="1">
    <location>
        <begin position="18"/>
        <end position="41"/>
    </location>
</feature>
<dbReference type="STRING" id="34508.A0A4U5M3I0"/>
<keyword evidence="1" id="KW-0812">Transmembrane</keyword>
<reference evidence="2 3" key="1">
    <citation type="journal article" date="2015" name="Genome Biol.">
        <title>Comparative genomics of Steinernema reveals deeply conserved gene regulatory networks.</title>
        <authorList>
            <person name="Dillman A.R."/>
            <person name="Macchietto M."/>
            <person name="Porter C.F."/>
            <person name="Rogers A."/>
            <person name="Williams B."/>
            <person name="Antoshechkin I."/>
            <person name="Lee M.M."/>
            <person name="Goodwin Z."/>
            <person name="Lu X."/>
            <person name="Lewis E.E."/>
            <person name="Goodrich-Blair H."/>
            <person name="Stock S.P."/>
            <person name="Adams B.J."/>
            <person name="Sternberg P.W."/>
            <person name="Mortazavi A."/>
        </authorList>
    </citation>
    <scope>NUCLEOTIDE SEQUENCE [LARGE SCALE GENOMIC DNA]</scope>
    <source>
        <strain evidence="2 3">ALL</strain>
    </source>
</reference>
<gene>
    <name evidence="2" type="ORF">L596_027135</name>
</gene>
<name>A0A4U5M3I0_STECR</name>
<sequence length="129" mass="14975">MVFSEFWKLLKRIDLQRVFYASLTFIFVFAFLVVAPSLFYIKVIVYQEYSKIANFRIDTYMCSTILPKQVSLYSNAFAAVFDYIVPIALVIVLLTMFLGKISMRKPNPSQQNQWKINAYIVSHANPISP</sequence>
<proteinExistence type="predicted"/>
<dbReference type="OrthoDB" id="5873366at2759"/>
<organism evidence="2 3">
    <name type="scientific">Steinernema carpocapsae</name>
    <name type="common">Entomopathogenic nematode</name>
    <dbReference type="NCBI Taxonomy" id="34508"/>
    <lineage>
        <taxon>Eukaryota</taxon>
        <taxon>Metazoa</taxon>
        <taxon>Ecdysozoa</taxon>
        <taxon>Nematoda</taxon>
        <taxon>Chromadorea</taxon>
        <taxon>Rhabditida</taxon>
        <taxon>Tylenchina</taxon>
        <taxon>Panagrolaimomorpha</taxon>
        <taxon>Strongyloidoidea</taxon>
        <taxon>Steinernematidae</taxon>
        <taxon>Steinernema</taxon>
    </lineage>
</organism>
<keyword evidence="3" id="KW-1185">Reference proteome</keyword>